<proteinExistence type="predicted"/>
<sequence>MVSDSPDPDQAGPDQRQAEREADPLAELAEMIDRSTGAAIARFTGGLAPTTLGEAFADWATHLTASPGRRLHLAAEAGRKAMRLADYCEQLISRGAKAEPCVAPSPQDHRFADPAWQHWPYNIIHQAFLLNQQWWDDACRGIGGVTARHEAVLRFAVRQMLDMVSPSNFAATNPLLQRRLLESGGECLANGAFHLAEDLLRGVRHEPPAGAEHFRVGVDVAVTPGRVVHRNALIELIQYAPATDRVRPEPLLLVPSWIMKYYILDLSSTNSLVRYLVARGYSVFVISWRNPGPDDRHLGMEEYRRLGVAAALDAVMAISGARAVHMAGYCLGGTLLAIAAAAAARDGDERFHTLSLFASQTDFSEPGEFGLFVDPAHVALLESMMWQQGYLDSQQMVGAYQMLHSKDLIWSRLIREYLMGGREPMTDLMAWGADGARMPHAMHSTCLRALFLNNDLARGRHRVDGRPISLGDISAPAFVVGIEQDHVAPWQSVHRIHLLTDTELTFLLTSGDHHTGIVADPGHAKRHYRLMTRAGDGASLDPDIWYEQADEQPGLWWPEWADWLDRHSGPLQPPPPLGNAERGFPALEPAPGTYVHQK</sequence>
<dbReference type="Pfam" id="PF07167">
    <property type="entry name" value="PhaC_N"/>
    <property type="match status" value="1"/>
</dbReference>
<dbReference type="PANTHER" id="PTHR36837">
    <property type="entry name" value="POLY(3-HYDROXYALKANOATE) POLYMERASE SUBUNIT PHAC"/>
    <property type="match status" value="1"/>
</dbReference>
<keyword evidence="2" id="KW-0012">Acyltransferase</keyword>
<dbReference type="AlphaFoldDB" id="A0A2T5FYH0"/>
<organism evidence="6 7">
    <name type="scientific">Sphingomonas oleivorans</name>
    <dbReference type="NCBI Taxonomy" id="1735121"/>
    <lineage>
        <taxon>Bacteria</taxon>
        <taxon>Pseudomonadati</taxon>
        <taxon>Pseudomonadota</taxon>
        <taxon>Alphaproteobacteria</taxon>
        <taxon>Sphingomonadales</taxon>
        <taxon>Sphingomonadaceae</taxon>
        <taxon>Sphingomonas</taxon>
    </lineage>
</organism>
<name>A0A2T5FYH0_9SPHN</name>
<dbReference type="InterPro" id="IPR022211">
    <property type="entry name" value="PHBC_N"/>
</dbReference>
<feature type="region of interest" description="Disordered" evidence="3">
    <location>
        <begin position="567"/>
        <end position="598"/>
    </location>
</feature>
<feature type="region of interest" description="Disordered" evidence="3">
    <location>
        <begin position="1"/>
        <end position="21"/>
    </location>
</feature>
<evidence type="ECO:0000256" key="3">
    <source>
        <dbReference type="SAM" id="MobiDB-lite"/>
    </source>
</evidence>
<evidence type="ECO:0000256" key="2">
    <source>
        <dbReference type="ARBA" id="ARBA00023315"/>
    </source>
</evidence>
<accession>A0A2T5FYH0</accession>
<evidence type="ECO:0000313" key="6">
    <source>
        <dbReference type="EMBL" id="PTQ11588.1"/>
    </source>
</evidence>
<dbReference type="OrthoDB" id="7208816at2"/>
<feature type="domain" description="Poly-beta-hydroxybutyrate polymerase N-terminal" evidence="5">
    <location>
        <begin position="29"/>
        <end position="69"/>
    </location>
</feature>
<dbReference type="InterPro" id="IPR029058">
    <property type="entry name" value="AB_hydrolase_fold"/>
</dbReference>
<comment type="caution">
    <text evidence="6">The sequence shown here is derived from an EMBL/GenBank/DDBJ whole genome shotgun (WGS) entry which is preliminary data.</text>
</comment>
<evidence type="ECO:0000259" key="5">
    <source>
        <dbReference type="Pfam" id="PF12551"/>
    </source>
</evidence>
<dbReference type="SUPFAM" id="SSF53474">
    <property type="entry name" value="alpha/beta-Hydrolases"/>
    <property type="match status" value="1"/>
</dbReference>
<dbReference type="InterPro" id="IPR010941">
    <property type="entry name" value="PhaC_N"/>
</dbReference>
<keyword evidence="7" id="KW-1185">Reference proteome</keyword>
<dbReference type="EMBL" id="NWBU01000007">
    <property type="protein sequence ID" value="PTQ11588.1"/>
    <property type="molecule type" value="Genomic_DNA"/>
</dbReference>
<dbReference type="Proteomes" id="UP000244162">
    <property type="component" value="Unassembled WGS sequence"/>
</dbReference>
<keyword evidence="1" id="KW-0808">Transferase</keyword>
<dbReference type="GO" id="GO:0016746">
    <property type="term" value="F:acyltransferase activity"/>
    <property type="evidence" value="ECO:0007669"/>
    <property type="project" value="UniProtKB-KW"/>
</dbReference>
<protein>
    <submittedName>
        <fullName evidence="6">Poly-beta-hydroxybutyrate polymerase</fullName>
    </submittedName>
</protein>
<evidence type="ECO:0000259" key="4">
    <source>
        <dbReference type="Pfam" id="PF07167"/>
    </source>
</evidence>
<dbReference type="Pfam" id="PF12551">
    <property type="entry name" value="PHBC_N"/>
    <property type="match status" value="1"/>
</dbReference>
<dbReference type="RefSeq" id="WP_107967581.1">
    <property type="nucleotide sequence ID" value="NZ_NWBU01000007.1"/>
</dbReference>
<dbReference type="Gene3D" id="3.40.50.1820">
    <property type="entry name" value="alpha/beta hydrolase"/>
    <property type="match status" value="1"/>
</dbReference>
<evidence type="ECO:0000313" key="7">
    <source>
        <dbReference type="Proteomes" id="UP000244162"/>
    </source>
</evidence>
<evidence type="ECO:0000256" key="1">
    <source>
        <dbReference type="ARBA" id="ARBA00022679"/>
    </source>
</evidence>
<feature type="domain" description="Poly-beta-hydroxybutyrate polymerase N-terminal" evidence="4">
    <location>
        <begin position="107"/>
        <end position="276"/>
    </location>
</feature>
<dbReference type="PANTHER" id="PTHR36837:SF5">
    <property type="entry name" value="POLY-3-HYDROXYBUTYRATE SYNTHASE"/>
    <property type="match status" value="1"/>
</dbReference>
<gene>
    <name evidence="6" type="ORF">CLG96_09165</name>
</gene>
<dbReference type="GO" id="GO:0042619">
    <property type="term" value="P:poly-hydroxybutyrate biosynthetic process"/>
    <property type="evidence" value="ECO:0007669"/>
    <property type="project" value="InterPro"/>
</dbReference>
<dbReference type="InterPro" id="IPR051321">
    <property type="entry name" value="PHA/PHB_synthase"/>
</dbReference>
<reference evidence="6 7" key="1">
    <citation type="submission" date="2017-09" db="EMBL/GenBank/DDBJ databases">
        <title>Sphingomonas panjinensis sp.nov., isolated from oil-contaminated soil.</title>
        <authorList>
            <person name="Wang L."/>
            <person name="Chen L."/>
        </authorList>
    </citation>
    <scope>NUCLEOTIDE SEQUENCE [LARGE SCALE GENOMIC DNA]</scope>
    <source>
        <strain evidence="6 7">FW-11</strain>
    </source>
</reference>